<evidence type="ECO:0000313" key="4">
    <source>
        <dbReference type="EMBL" id="SDN59056.1"/>
    </source>
</evidence>
<dbReference type="InterPro" id="IPR008979">
    <property type="entry name" value="Galactose-bd-like_sf"/>
</dbReference>
<keyword evidence="1" id="KW-0378">Hydrolase</keyword>
<dbReference type="RefSeq" id="WP_093661665.1">
    <property type="nucleotide sequence ID" value="NZ_FNHI01000030.1"/>
</dbReference>
<accession>A0A1H0CME4</accession>
<dbReference type="GeneID" id="40833886"/>
<dbReference type="Gene3D" id="3.40.50.1820">
    <property type="entry name" value="alpha/beta hydrolase"/>
    <property type="match status" value="2"/>
</dbReference>
<keyword evidence="5" id="KW-1185">Reference proteome</keyword>
<dbReference type="GO" id="GO:0008239">
    <property type="term" value="F:dipeptidyl-peptidase activity"/>
    <property type="evidence" value="ECO:0007669"/>
    <property type="project" value="InterPro"/>
</dbReference>
<feature type="compositionally biased region" description="Gly residues" evidence="2">
    <location>
        <begin position="326"/>
        <end position="344"/>
    </location>
</feature>
<name>A0A1H0CME4_9ACTN</name>
<reference evidence="5" key="1">
    <citation type="submission" date="2016-10" db="EMBL/GenBank/DDBJ databases">
        <authorList>
            <person name="Varghese N."/>
            <person name="Submissions S."/>
        </authorList>
    </citation>
    <scope>NUCLEOTIDE SEQUENCE [LARGE SCALE GENOMIC DNA]</scope>
    <source>
        <strain evidence="5">CGMCC 4.7042</strain>
    </source>
</reference>
<dbReference type="SUPFAM" id="SSF53474">
    <property type="entry name" value="alpha/beta-Hydrolases"/>
    <property type="match status" value="1"/>
</dbReference>
<evidence type="ECO:0000256" key="1">
    <source>
        <dbReference type="ARBA" id="ARBA00022801"/>
    </source>
</evidence>
<proteinExistence type="predicted"/>
<sequence>MRIRNDYPYETRRDDVRIPVPDASGGTTLLYGRVWRPVTDEPVPALLEYLPYRLSDWTAAADRQRHPWYAGHGYASVRVDVRGHGNSEGVPGDEYTAAEQADGAAVVEWLARQPWCAGRVGMFGVSWGGTSALQIAALAPEPLKAVVTVCSTDDRYDNDVHRIGGAVAAAGTASRAATLLAFGARPPDPVYAGDDWRELWRSRLEALEPLHHNWLAHRTRDEYWKHGSICEDYGAIRAAVLAVGGWQDPYRDTVLRLVGELDPARTRGIIGPWPHEYPDQEHTPGPAIGFLQETLRWWDHWLRGDATVRAGRGSGTDRPVTAGTSTGPGTGTGTGTDGGTGDGTGTRTDAGVMAEPLLRFWVTESHAPATAYEELPGRWDGEPVWPSPRVTPVAYAFRGPPPLVDSPQHTGLDAGSFTPSGEDADLPPDQRDEDAKSVSFEFAVTERTEILGRPRVTLRLRLDAPHGQVVARLCDVAPDGSSTLVTRGALDLSSRAGRDRADDWQAGATEDVSFELGAAGHAFAAGRRIRLAVSSAYWPWIWPRADSAGFTLDPDGSFLELPVRAAPEGPRSAGTIAFGEPEHAEPLGVVTAVTLDPPRPGRLVVRDVAKGEWRLELSHDPGTRVHPDGLEHTERSAESYSIRERDPLSARACTEWTIRLHRPDQGWDTTVETRSEIGCDEEDFLTTDEVVCRHGREVVFHRTWQKRIPRTAG</sequence>
<dbReference type="InterPro" id="IPR000383">
    <property type="entry name" value="Xaa-Pro-like_dom"/>
</dbReference>
<feature type="region of interest" description="Disordered" evidence="2">
    <location>
        <begin position="401"/>
        <end position="436"/>
    </location>
</feature>
<dbReference type="InterPro" id="IPR050585">
    <property type="entry name" value="Xaa-Pro_dipeptidyl-ppase/CocE"/>
</dbReference>
<dbReference type="NCBIfam" id="TIGR00976">
    <property type="entry name" value="CocE_NonD"/>
    <property type="match status" value="1"/>
</dbReference>
<dbReference type="InterPro" id="IPR013736">
    <property type="entry name" value="Xaa-Pro_dipept_C"/>
</dbReference>
<dbReference type="Proteomes" id="UP000199063">
    <property type="component" value="Unassembled WGS sequence"/>
</dbReference>
<organism evidence="4 5">
    <name type="scientific">Streptomyces wuyuanensis</name>
    <dbReference type="NCBI Taxonomy" id="1196353"/>
    <lineage>
        <taxon>Bacteria</taxon>
        <taxon>Bacillati</taxon>
        <taxon>Actinomycetota</taxon>
        <taxon>Actinomycetes</taxon>
        <taxon>Kitasatosporales</taxon>
        <taxon>Streptomycetaceae</taxon>
        <taxon>Streptomyces</taxon>
    </lineage>
</organism>
<dbReference type="PANTHER" id="PTHR43056">
    <property type="entry name" value="PEPTIDASE S9 PROLYL OLIGOPEPTIDASE"/>
    <property type="match status" value="1"/>
</dbReference>
<feature type="region of interest" description="Disordered" evidence="2">
    <location>
        <begin position="619"/>
        <end position="643"/>
    </location>
</feature>
<feature type="domain" description="Xaa-Pro dipeptidyl-peptidase C-terminal" evidence="3">
    <location>
        <begin position="295"/>
        <end position="560"/>
    </location>
</feature>
<dbReference type="STRING" id="1196353.SAMN05444921_13098"/>
<dbReference type="Gene3D" id="2.60.120.260">
    <property type="entry name" value="Galactose-binding domain-like"/>
    <property type="match status" value="1"/>
</dbReference>
<feature type="region of interest" description="Disordered" evidence="2">
    <location>
        <begin position="309"/>
        <end position="347"/>
    </location>
</feature>
<gene>
    <name evidence="4" type="ORF">SAMN05444921_13098</name>
</gene>
<dbReference type="OrthoDB" id="5240615at2"/>
<evidence type="ECO:0000313" key="5">
    <source>
        <dbReference type="Proteomes" id="UP000199063"/>
    </source>
</evidence>
<dbReference type="SUPFAM" id="SSF49785">
    <property type="entry name" value="Galactose-binding domain-like"/>
    <property type="match status" value="1"/>
</dbReference>
<dbReference type="AlphaFoldDB" id="A0A1H0CME4"/>
<evidence type="ECO:0000256" key="2">
    <source>
        <dbReference type="SAM" id="MobiDB-lite"/>
    </source>
</evidence>
<dbReference type="InterPro" id="IPR029058">
    <property type="entry name" value="AB_hydrolase_fold"/>
</dbReference>
<evidence type="ECO:0000259" key="3">
    <source>
        <dbReference type="SMART" id="SM00939"/>
    </source>
</evidence>
<dbReference type="PANTHER" id="PTHR43056:SF10">
    <property type="entry name" value="COCE_NOND FAMILY, PUTATIVE (AFU_ORTHOLOGUE AFUA_7G00600)-RELATED"/>
    <property type="match status" value="1"/>
</dbReference>
<dbReference type="InterPro" id="IPR005674">
    <property type="entry name" value="CocE/Ser_esterase"/>
</dbReference>
<dbReference type="SMART" id="SM00939">
    <property type="entry name" value="PepX_C"/>
    <property type="match status" value="1"/>
</dbReference>
<dbReference type="Pfam" id="PF08530">
    <property type="entry name" value="PepX_C"/>
    <property type="match status" value="1"/>
</dbReference>
<dbReference type="Pfam" id="PF02129">
    <property type="entry name" value="Peptidase_S15"/>
    <property type="match status" value="1"/>
</dbReference>
<dbReference type="EMBL" id="FNHI01000030">
    <property type="protein sequence ID" value="SDN59056.1"/>
    <property type="molecule type" value="Genomic_DNA"/>
</dbReference>
<protein>
    <recommendedName>
        <fullName evidence="3">Xaa-Pro dipeptidyl-peptidase C-terminal domain-containing protein</fullName>
    </recommendedName>
</protein>